<reference evidence="1" key="1">
    <citation type="submission" date="2019-03" db="EMBL/GenBank/DDBJ databases">
        <title>Single cell metagenomics reveals metabolic interactions within the superorganism composed of flagellate Streblomastix strix and complex community of Bacteroidetes bacteria on its surface.</title>
        <authorList>
            <person name="Treitli S.C."/>
            <person name="Kolisko M."/>
            <person name="Husnik F."/>
            <person name="Keeling P."/>
            <person name="Hampl V."/>
        </authorList>
    </citation>
    <scope>NUCLEOTIDE SEQUENCE</scope>
    <source>
        <strain evidence="1">STM</strain>
    </source>
</reference>
<dbReference type="AlphaFoldDB" id="A0A5J4SEI3"/>
<evidence type="ECO:0000313" key="1">
    <source>
        <dbReference type="EMBL" id="KAA6344152.1"/>
    </source>
</evidence>
<organism evidence="1">
    <name type="scientific">termite gut metagenome</name>
    <dbReference type="NCBI Taxonomy" id="433724"/>
    <lineage>
        <taxon>unclassified sequences</taxon>
        <taxon>metagenomes</taxon>
        <taxon>organismal metagenomes</taxon>
    </lineage>
</organism>
<gene>
    <name evidence="1" type="ORF">EZS27_008201</name>
</gene>
<dbReference type="Pfam" id="PF18939">
    <property type="entry name" value="DUF5686"/>
    <property type="match status" value="1"/>
</dbReference>
<dbReference type="EMBL" id="SNRY01000232">
    <property type="protein sequence ID" value="KAA6344152.1"/>
    <property type="molecule type" value="Genomic_DNA"/>
</dbReference>
<comment type="caution">
    <text evidence="1">The sequence shown here is derived from an EMBL/GenBank/DDBJ whole genome shotgun (WGS) entry which is preliminary data.</text>
</comment>
<protein>
    <submittedName>
        <fullName evidence="1">Uncharacterized protein</fullName>
    </submittedName>
</protein>
<sequence>MRSAEKEKSIAAFGTYSTALDSILKEVMNNAPFYEKIVTSYQANLYIKGKMSVQKKNLLFRYLPFAFKIQKNIPEYIVETYSDLHYTAPNIYNHQIKASLGTIDSKTKELRGELPEYFHINIYSSSLLHKKLLSPLASNGEKYYKYRLEQITGNATNQNYKITFTPKINSYQLVKGYMIVSDKTWSIREIRFAGQSEYLHFDNLVRTGDAGNENEFLPVYNDLKVTYVFLGNILKGEYIASLDYRSIELQKEKKRQQQKKNYDLSDTYIIQHNADSLKTDTTSFISVRPIELTERERALYTNYFLRRDTAQHNKKPPTETQVFRGEMNNLLLNSHTFNVERVSVNFSPLINPVLFSYSGTDGISYKQKLRYNQSLSNGRTLSVIPQVGYAHKIKELYWSVNTTMDYLPQKRASIRFDVGNGNRIYGSDILDELKEIPDSVFDFNKIRLDYFRDLYLKCWHSIEVANGLNLHIGFAAHRRTAVNASEFVPIKNPIENPIPTSDEITEKFRNTYISIAPRVKVEWTPGQYYYMKGNNKINLHSDYPTFSVDWERGLKGVLNSTGEYERWEMDIQHHVSLGLLNNLYYRAGWGIFSNQEQLYFVDFVNFSKSNLPVGWNDDIGGIFQLLDRRWYNSSRHYVRANVTYEAPFLLLSRLRKFTRNILNERLYVGMLRVPRLNPYWEIGYGIGTHVFDAGVFVNNMNGKFSRIGFKITFELFNR</sequence>
<name>A0A5J4SEI3_9ZZZZ</name>
<proteinExistence type="predicted"/>
<dbReference type="InterPro" id="IPR043741">
    <property type="entry name" value="DUF5686"/>
</dbReference>
<accession>A0A5J4SEI3</accession>